<keyword evidence="1" id="KW-0678">Repressor</keyword>
<dbReference type="InterPro" id="IPR039538">
    <property type="entry name" value="BetI_C"/>
</dbReference>
<dbReference type="SUPFAM" id="SSF46689">
    <property type="entry name" value="Homeodomain-like"/>
    <property type="match status" value="1"/>
</dbReference>
<evidence type="ECO:0000256" key="5">
    <source>
        <dbReference type="PROSITE-ProRule" id="PRU00335"/>
    </source>
</evidence>
<dbReference type="Pfam" id="PF00440">
    <property type="entry name" value="TetR_N"/>
    <property type="match status" value="1"/>
</dbReference>
<name>A0A078MPH4_9MICC</name>
<keyword evidence="3 5" id="KW-0238">DNA-binding</keyword>
<feature type="domain" description="HTH tetR-type" evidence="6">
    <location>
        <begin position="8"/>
        <end position="68"/>
    </location>
</feature>
<reference evidence="7" key="1">
    <citation type="submission" date="2014-07" db="EMBL/GenBank/DDBJ databases">
        <authorList>
            <person name="Urmite Genomes Urmite Genomes"/>
        </authorList>
    </citation>
    <scope>NUCLEOTIDE SEQUENCE</scope>
    <source>
        <strain evidence="7">11W110_air</strain>
    </source>
</reference>
<dbReference type="GO" id="GO:0000976">
    <property type="term" value="F:transcription cis-regulatory region binding"/>
    <property type="evidence" value="ECO:0007669"/>
    <property type="project" value="TreeGrafter"/>
</dbReference>
<dbReference type="InterPro" id="IPR001647">
    <property type="entry name" value="HTH_TetR"/>
</dbReference>
<dbReference type="InterPro" id="IPR050109">
    <property type="entry name" value="HTH-type_TetR-like_transc_reg"/>
</dbReference>
<protein>
    <submittedName>
        <fullName evidence="7">HTH-type transcriptional regulator BetI</fullName>
    </submittedName>
</protein>
<keyword evidence="2" id="KW-0805">Transcription regulation</keyword>
<sequence>MPKIVDHERRRAEIAETTWRIIARRGLDGATLREVAADAGYANGAIKPYFPSKASLMEATFRHVFGRTNARIAEATAGLDGFAALRAFSLEVLPLDADRLDEARVVVAFWQQALHHPAQAEVNDSAMRQWRERIRGWLQEARRRGLAADRPPLEPAAETVLTYLLGAQIAAVLHPDFNSPEQLISQLDAQLELLRG</sequence>
<dbReference type="PANTHER" id="PTHR30055:SF228">
    <property type="entry name" value="TRANSCRIPTIONAL REGULATOR-RELATED"/>
    <property type="match status" value="1"/>
</dbReference>
<evidence type="ECO:0000256" key="4">
    <source>
        <dbReference type="ARBA" id="ARBA00023163"/>
    </source>
</evidence>
<evidence type="ECO:0000313" key="7">
    <source>
        <dbReference type="EMBL" id="CEA07337.1"/>
    </source>
</evidence>
<evidence type="ECO:0000256" key="3">
    <source>
        <dbReference type="ARBA" id="ARBA00023125"/>
    </source>
</evidence>
<dbReference type="Pfam" id="PF13977">
    <property type="entry name" value="TetR_C_6"/>
    <property type="match status" value="1"/>
</dbReference>
<dbReference type="PATRIC" id="fig|1461584.3.peg.640"/>
<dbReference type="EMBL" id="LN483070">
    <property type="protein sequence ID" value="CEA07337.1"/>
    <property type="molecule type" value="Genomic_DNA"/>
</dbReference>
<keyword evidence="4" id="KW-0804">Transcription</keyword>
<evidence type="ECO:0000256" key="2">
    <source>
        <dbReference type="ARBA" id="ARBA00023015"/>
    </source>
</evidence>
<organism evidence="7">
    <name type="scientific">Arthrobacter saudimassiliensis</name>
    <dbReference type="NCBI Taxonomy" id="1461584"/>
    <lineage>
        <taxon>Bacteria</taxon>
        <taxon>Bacillati</taxon>
        <taxon>Actinomycetota</taxon>
        <taxon>Actinomycetes</taxon>
        <taxon>Micrococcales</taxon>
        <taxon>Micrococcaceae</taxon>
        <taxon>Arthrobacter</taxon>
    </lineage>
</organism>
<gene>
    <name evidence="7" type="primary">betI_4</name>
    <name evidence="7" type="ORF">BN1051_00649</name>
</gene>
<proteinExistence type="predicted"/>
<evidence type="ECO:0000256" key="1">
    <source>
        <dbReference type="ARBA" id="ARBA00022491"/>
    </source>
</evidence>
<accession>A0A078MPH4</accession>
<dbReference type="AlphaFoldDB" id="A0A078MPH4"/>
<dbReference type="InterPro" id="IPR009057">
    <property type="entry name" value="Homeodomain-like_sf"/>
</dbReference>
<dbReference type="Gene3D" id="1.10.357.10">
    <property type="entry name" value="Tetracycline Repressor, domain 2"/>
    <property type="match status" value="1"/>
</dbReference>
<dbReference type="SUPFAM" id="SSF48498">
    <property type="entry name" value="Tetracyclin repressor-like, C-terminal domain"/>
    <property type="match status" value="1"/>
</dbReference>
<feature type="DNA-binding region" description="H-T-H motif" evidence="5">
    <location>
        <begin position="31"/>
        <end position="50"/>
    </location>
</feature>
<dbReference type="PROSITE" id="PS50977">
    <property type="entry name" value="HTH_TETR_2"/>
    <property type="match status" value="1"/>
</dbReference>
<dbReference type="GO" id="GO:0003700">
    <property type="term" value="F:DNA-binding transcription factor activity"/>
    <property type="evidence" value="ECO:0007669"/>
    <property type="project" value="TreeGrafter"/>
</dbReference>
<dbReference type="PANTHER" id="PTHR30055">
    <property type="entry name" value="HTH-TYPE TRANSCRIPTIONAL REGULATOR RUTR"/>
    <property type="match status" value="1"/>
</dbReference>
<dbReference type="InterPro" id="IPR036271">
    <property type="entry name" value="Tet_transcr_reg_TetR-rel_C_sf"/>
</dbReference>
<evidence type="ECO:0000259" key="6">
    <source>
        <dbReference type="PROSITE" id="PS50977"/>
    </source>
</evidence>